<organism evidence="6 7">
    <name type="scientific">Sporothrix bragantina</name>
    <dbReference type="NCBI Taxonomy" id="671064"/>
    <lineage>
        <taxon>Eukaryota</taxon>
        <taxon>Fungi</taxon>
        <taxon>Dikarya</taxon>
        <taxon>Ascomycota</taxon>
        <taxon>Pezizomycotina</taxon>
        <taxon>Sordariomycetes</taxon>
        <taxon>Sordariomycetidae</taxon>
        <taxon>Ophiostomatales</taxon>
        <taxon>Ophiostomataceae</taxon>
        <taxon>Sporothrix</taxon>
    </lineage>
</organism>
<reference evidence="6 7" key="1">
    <citation type="submission" date="2024-01" db="EMBL/GenBank/DDBJ databases">
        <authorList>
            <person name="Allen C."/>
            <person name="Tagirdzhanova G."/>
        </authorList>
    </citation>
    <scope>NUCLEOTIDE SEQUENCE [LARGE SCALE GENOMIC DNA]</scope>
</reference>
<comment type="cofactor">
    <cofactor evidence="1">
        <name>heme b</name>
        <dbReference type="ChEBI" id="CHEBI:60344"/>
    </cofactor>
</comment>
<dbReference type="EMBL" id="CAWUHC010000151">
    <property type="protein sequence ID" value="CAK7235995.1"/>
    <property type="molecule type" value="Genomic_DNA"/>
</dbReference>
<evidence type="ECO:0000256" key="5">
    <source>
        <dbReference type="ARBA" id="ARBA00023239"/>
    </source>
</evidence>
<evidence type="ECO:0008006" key="8">
    <source>
        <dbReference type="Google" id="ProtNLM"/>
    </source>
</evidence>
<accession>A0ABP0CWR5</accession>
<keyword evidence="3" id="KW-0479">Metal-binding</keyword>
<keyword evidence="7" id="KW-1185">Reference proteome</keyword>
<evidence type="ECO:0000313" key="6">
    <source>
        <dbReference type="EMBL" id="CAK7235995.1"/>
    </source>
</evidence>
<dbReference type="Proteomes" id="UP001642406">
    <property type="component" value="Unassembled WGS sequence"/>
</dbReference>
<keyword evidence="4" id="KW-0408">Iron</keyword>
<evidence type="ECO:0000256" key="3">
    <source>
        <dbReference type="ARBA" id="ARBA00022723"/>
    </source>
</evidence>
<gene>
    <name evidence="6" type="ORF">SBRCBS47491_009485</name>
</gene>
<dbReference type="Pfam" id="PF13816">
    <property type="entry name" value="Dehydratase_hem"/>
    <property type="match status" value="1"/>
</dbReference>
<evidence type="ECO:0000313" key="7">
    <source>
        <dbReference type="Proteomes" id="UP001642406"/>
    </source>
</evidence>
<sequence>MLAAKFNHETPFVMSTFGCQYHGRTPSTDKKQRIAAFATLLDLAGVPVEEYEQEHTNFAVPASGTCPFTHKNGVNGHVNGINSINKTNGHSLNGNGVHTNGHNGVHPEASEAALTPLSHVWLAYWKSKSDFQDWWSSTDVQEFWQSLPTADAGFWRETCAFHDDRSMFETNKPIFNGFSKVGSFCPLGEKTGYWGAYRERLSASTITDPLEASWNGCPVSNGGKPSTSVWATPKDPKQPTIIPERVTIKRFPENLCCVIEGQDRSAMAKREREYWFENFEDLYNEWIQTATLHSSLASDGVVQARMFHDPSSGAMRSNGFGAPDTSLPLALKHNRLAQIIYFQDMSYMERIGRRYSTHLKLRRKFMDAYGPDGDMVDGNIVLWVDLGILKADSISAEYIGCYEGSGFIGYRDHDAFS</sequence>
<comment type="caution">
    <text evidence="6">The sequence shown here is derived from an EMBL/GenBank/DDBJ whole genome shotgun (WGS) entry which is preliminary data.</text>
</comment>
<evidence type="ECO:0000256" key="4">
    <source>
        <dbReference type="ARBA" id="ARBA00023004"/>
    </source>
</evidence>
<keyword evidence="5" id="KW-0456">Lyase</keyword>
<keyword evidence="2" id="KW-0349">Heme</keyword>
<proteinExistence type="predicted"/>
<protein>
    <recommendedName>
        <fullName evidence="8">Phenylacetaldoxime dehydratase</fullName>
    </recommendedName>
</protein>
<dbReference type="InterPro" id="IPR025702">
    <property type="entry name" value="OXD"/>
</dbReference>
<evidence type="ECO:0000256" key="2">
    <source>
        <dbReference type="ARBA" id="ARBA00022617"/>
    </source>
</evidence>
<name>A0ABP0CWR5_9PEZI</name>
<evidence type="ECO:0000256" key="1">
    <source>
        <dbReference type="ARBA" id="ARBA00001970"/>
    </source>
</evidence>